<sequence>MANKRQIADERDYAAMGVNELLRGLDLFVEPLGEIERLEVEGQKKASGFAHHGDLSRPVTKMASTLPRLKFARQGDLGMKHPAHGQSGHDSLGSDHPFTPRHASPIP</sequence>
<evidence type="ECO:0000256" key="1">
    <source>
        <dbReference type="SAM" id="MobiDB-lite"/>
    </source>
</evidence>
<dbReference type="EMBL" id="CP110176">
    <property type="protein sequence ID" value="UZC85080.1"/>
    <property type="molecule type" value="Genomic_DNA"/>
</dbReference>
<protein>
    <submittedName>
        <fullName evidence="2">Uncharacterized protein</fullName>
    </submittedName>
</protein>
<reference evidence="3" key="3">
    <citation type="submission" date="2023-11" db="EMBL/GenBank/DDBJ databases">
        <title>WGS of Aeromonas in Northern Israel.</title>
        <authorList>
            <person name="Hershko Y."/>
        </authorList>
    </citation>
    <scope>NUCLEOTIDE SEQUENCE</scope>
    <source>
        <strain evidence="3">77416</strain>
    </source>
</reference>
<reference evidence="4" key="2">
    <citation type="submission" date="2023-04" db="EMBL/GenBank/DDBJ databases">
        <title>Whole Genome Sequence of Multi-drug resistant Aeromonas caviae as a gut pathogen in newborn.</title>
        <authorList>
            <person name="Jadhav S.V."/>
            <person name="Saroj S.D."/>
            <person name="Saha U.B."/>
            <person name="Sen S."/>
            <person name="Kher A."/>
        </authorList>
    </citation>
    <scope>NUCLEOTIDE SEQUENCE</scope>
    <source>
        <strain evidence="4">SVJ23</strain>
    </source>
</reference>
<gene>
    <name evidence="2" type="ORF">N5I20_11440</name>
    <name evidence="4" type="ORF">OJY61_14670</name>
    <name evidence="3" type="ORF">SJS77_14220</name>
</gene>
<organism evidence="2 5">
    <name type="scientific">Aeromonas caviae</name>
    <name type="common">Aeromonas punctata</name>
    <dbReference type="NCBI Taxonomy" id="648"/>
    <lineage>
        <taxon>Bacteria</taxon>
        <taxon>Pseudomonadati</taxon>
        <taxon>Pseudomonadota</taxon>
        <taxon>Gammaproteobacteria</taxon>
        <taxon>Aeromonadales</taxon>
        <taxon>Aeromonadaceae</taxon>
        <taxon>Aeromonas</taxon>
    </lineage>
</organism>
<dbReference type="Proteomes" id="UP001163285">
    <property type="component" value="Chromosome"/>
</dbReference>
<accession>A0A3G9IP31</accession>
<dbReference type="EMBL" id="JAWZVU010000084">
    <property type="protein sequence ID" value="MDX7721621.1"/>
    <property type="molecule type" value="Genomic_DNA"/>
</dbReference>
<dbReference type="RefSeq" id="WP_029314324.1">
    <property type="nucleotide sequence ID" value="NZ_AP019195.1"/>
</dbReference>
<feature type="region of interest" description="Disordered" evidence="1">
    <location>
        <begin position="74"/>
        <end position="107"/>
    </location>
</feature>
<dbReference type="AlphaFoldDB" id="A0A3G9IP31"/>
<dbReference type="Proteomes" id="UP001161704">
    <property type="component" value="Unassembled WGS sequence"/>
</dbReference>
<dbReference type="EMBL" id="JAOCIZ010000040">
    <property type="protein sequence ID" value="MDH1505669.1"/>
    <property type="molecule type" value="Genomic_DNA"/>
</dbReference>
<evidence type="ECO:0000313" key="3">
    <source>
        <dbReference type="EMBL" id="MDX7721621.1"/>
    </source>
</evidence>
<evidence type="ECO:0000313" key="5">
    <source>
        <dbReference type="Proteomes" id="UP001161704"/>
    </source>
</evidence>
<name>A0A3G9IP31_AERCA</name>
<dbReference type="Proteomes" id="UP001277183">
    <property type="component" value="Unassembled WGS sequence"/>
</dbReference>
<reference evidence="2" key="1">
    <citation type="submission" date="2022-09" db="EMBL/GenBank/DDBJ databases">
        <title>Intensive care unit water sources are persistently colonized with multi-drug resistant bacteria and are the site of extensive horizontal gene transfer of antibiotic resistance genes.</title>
        <authorList>
            <person name="Diorio-Toth L."/>
        </authorList>
    </citation>
    <scope>NUCLEOTIDE SEQUENCE</scope>
    <source>
        <strain evidence="2">GD03710</strain>
    </source>
</reference>
<evidence type="ECO:0000313" key="2">
    <source>
        <dbReference type="EMBL" id="MDH1505669.1"/>
    </source>
</evidence>
<proteinExistence type="predicted"/>
<evidence type="ECO:0000313" key="4">
    <source>
        <dbReference type="EMBL" id="UZC85080.1"/>
    </source>
</evidence>